<name>A0A3C1KLB7_9GAMM</name>
<sequence length="605" mass="68209">MLASFLGHYHSFHDNLTPPAAELHHWWDVMDESGTMDLVDLHTFENYLAVDRLAHVGEDLHRIGMEALQIRVAELVQTDPLKLRLPEHVAQLARSLQLVLEEYRVPQQLTQRIYDQFARHFVRNLDSLYRHLNDILEQAGIRPDLEGEILANGSLLRKADERPDRTRRRQQDAGLGGSSANGGGGAESRPQQLYSSVINALNFKREVEQQPQPAGAVLDTQKLINALAQLQQIGKSPQAAAGETAVADFLLGQTPGLKGDAALSAENRNQLEMIDSLFETIRSQLDVSSELQPVLSDLQLPLARLALTEPQFFLQPDHPARTLVDKLAALGSSANFPNRMLESRVAEIVAAIVRDYDGDSAVFAAALEHVERLSRQQSQAHARNIERVVKTQEGKEKLRGARDAVENVVRECLPPGQIPRILQELIDHGWRDLMVLTHVKQGVESDDWEEQRRTLQLLTTWLLEQQRGEVSEDQSVERSLEAEPFIDLMEQQISGALPGNVSIQAVFDELRGVLAGDIAVDMLQRDSEADEDTDGEAPPTREERLAKTRRLRRWVQRVDTLGKGMWLNYRDKAGVKHRIQLAWISDDRERFLFVNDRGQKVAEFN</sequence>
<evidence type="ECO:0000313" key="3">
    <source>
        <dbReference type="Proteomes" id="UP000259273"/>
    </source>
</evidence>
<evidence type="ECO:0000313" key="2">
    <source>
        <dbReference type="EMBL" id="HAN27445.1"/>
    </source>
</evidence>
<dbReference type="Proteomes" id="UP000259273">
    <property type="component" value="Unassembled WGS sequence"/>
</dbReference>
<protein>
    <recommendedName>
        <fullName evidence="4">DUF1631 domain-containing protein</fullName>
    </recommendedName>
</protein>
<gene>
    <name evidence="2" type="ORF">DCP75_06955</name>
</gene>
<comment type="caution">
    <text evidence="2">The sequence shown here is derived from an EMBL/GenBank/DDBJ whole genome shotgun (WGS) entry which is preliminary data.</text>
</comment>
<accession>A0A3C1KLB7</accession>
<evidence type="ECO:0000256" key="1">
    <source>
        <dbReference type="SAM" id="MobiDB-lite"/>
    </source>
</evidence>
<feature type="region of interest" description="Disordered" evidence="1">
    <location>
        <begin position="156"/>
        <end position="189"/>
    </location>
</feature>
<dbReference type="Pfam" id="PF07793">
    <property type="entry name" value="DUF1631"/>
    <property type="match status" value="1"/>
</dbReference>
<dbReference type="EMBL" id="DMND01000099">
    <property type="protein sequence ID" value="HAN27445.1"/>
    <property type="molecule type" value="Genomic_DNA"/>
</dbReference>
<organism evidence="2 3">
    <name type="scientific">Haliea salexigens</name>
    <dbReference type="NCBI Taxonomy" id="287487"/>
    <lineage>
        <taxon>Bacteria</taxon>
        <taxon>Pseudomonadati</taxon>
        <taxon>Pseudomonadota</taxon>
        <taxon>Gammaproteobacteria</taxon>
        <taxon>Cellvibrionales</taxon>
        <taxon>Halieaceae</taxon>
        <taxon>Haliea</taxon>
    </lineage>
</organism>
<dbReference type="InterPro" id="IPR012434">
    <property type="entry name" value="DUF1631"/>
</dbReference>
<reference evidence="2 3" key="1">
    <citation type="journal article" date="2018" name="Nat. Biotechnol.">
        <title>A standardized bacterial taxonomy based on genome phylogeny substantially revises the tree of life.</title>
        <authorList>
            <person name="Parks D.H."/>
            <person name="Chuvochina M."/>
            <person name="Waite D.W."/>
            <person name="Rinke C."/>
            <person name="Skarshewski A."/>
            <person name="Chaumeil P.A."/>
            <person name="Hugenholtz P."/>
        </authorList>
    </citation>
    <scope>NUCLEOTIDE SEQUENCE [LARGE SCALE GENOMIC DNA]</scope>
    <source>
        <strain evidence="2">UBA9158</strain>
    </source>
</reference>
<dbReference type="STRING" id="1121937.GCA_000423125_00347"/>
<proteinExistence type="predicted"/>
<feature type="compositionally biased region" description="Gly residues" evidence="1">
    <location>
        <begin position="174"/>
        <end position="186"/>
    </location>
</feature>
<dbReference type="AlphaFoldDB" id="A0A3C1KLB7"/>
<evidence type="ECO:0008006" key="4">
    <source>
        <dbReference type="Google" id="ProtNLM"/>
    </source>
</evidence>
<feature type="non-terminal residue" evidence="2">
    <location>
        <position position="605"/>
    </location>
</feature>